<evidence type="ECO:0000256" key="2">
    <source>
        <dbReference type="RuleBase" id="RU362097"/>
    </source>
</evidence>
<dbReference type="PANTHER" id="PTHR30203:SF32">
    <property type="entry name" value="CATION EFFLUX SYSTEM PROTEIN CUSC"/>
    <property type="match status" value="1"/>
</dbReference>
<dbReference type="PROSITE" id="PS51257">
    <property type="entry name" value="PROKAR_LIPOPROTEIN"/>
    <property type="match status" value="1"/>
</dbReference>
<dbReference type="EMBL" id="FUWJ01000019">
    <property type="protein sequence ID" value="SKA40644.1"/>
    <property type="molecule type" value="Genomic_DNA"/>
</dbReference>
<name>A0A1T4TJR6_9HYPH</name>
<protein>
    <submittedName>
        <fullName evidence="3">Outer membrane protein, multidrug efflux system</fullName>
    </submittedName>
</protein>
<dbReference type="InterPro" id="IPR003423">
    <property type="entry name" value="OMP_efflux"/>
</dbReference>
<keyword evidence="2" id="KW-0564">Palmitate</keyword>
<dbReference type="AlphaFoldDB" id="A0A1T4TJR6"/>
<dbReference type="RefSeq" id="WP_085938125.1">
    <property type="nucleotide sequence ID" value="NZ_FUWJ01000019.1"/>
</dbReference>
<dbReference type="Gene3D" id="1.20.1600.10">
    <property type="entry name" value="Outer membrane efflux proteins (OEP)"/>
    <property type="match status" value="1"/>
</dbReference>
<reference evidence="4" key="1">
    <citation type="submission" date="2017-02" db="EMBL/GenBank/DDBJ databases">
        <authorList>
            <person name="Varghese N."/>
            <person name="Submissions S."/>
        </authorList>
    </citation>
    <scope>NUCLEOTIDE SEQUENCE [LARGE SCALE GENOMIC DNA]</scope>
    <source>
        <strain evidence="4">ATCC 27094</strain>
    </source>
</reference>
<feature type="chain" id="PRO_5011833555" evidence="2">
    <location>
        <begin position="22"/>
        <end position="457"/>
    </location>
</feature>
<dbReference type="GO" id="GO:0005886">
    <property type="term" value="C:plasma membrane"/>
    <property type="evidence" value="ECO:0007669"/>
    <property type="project" value="UniProtKB-SubCell"/>
</dbReference>
<comment type="subcellular location">
    <subcellularLocation>
        <location evidence="2">Cell membrane</location>
        <topology evidence="2">Lipid-anchor</topology>
    </subcellularLocation>
</comment>
<dbReference type="Proteomes" id="UP000190092">
    <property type="component" value="Unassembled WGS sequence"/>
</dbReference>
<keyword evidence="4" id="KW-1185">Reference proteome</keyword>
<dbReference type="STRING" id="225324.SAMN02745126_06396"/>
<keyword evidence="2" id="KW-1134">Transmembrane beta strand</keyword>
<dbReference type="SUPFAM" id="SSF56954">
    <property type="entry name" value="Outer membrane efflux proteins (OEP)"/>
    <property type="match status" value="1"/>
</dbReference>
<accession>A0A1T4TJR6</accession>
<sequence>MTRRALLLPITAALLAGCSLAPDYARPPLAAPSTWPQGAAYEPQHKGDAGSPWLQLIADPKLRTLIQRALSDNRGLRAAIADVASARARYRVTRSAERPTLSGTASGSIIGKETGTSENYTANAGLSGFEIDLFGRLRSQSEAAFETYLATDSGARSARITLVAETATAYVTLASSNDLLRIAQETVASSASSVELTRSLLAVGLTNAGAEQDAITVLARAQSDVERYTTQVAQDRNTLELLVGSPVEEALLPAALAELDSSIAVAPAGLSSQVLLQHPDVVQAEHRLKGANANIGAARAAFFPAITLTSAAGVASTALSSLFTGGAFTWSVAPSATVSIFGGPNIGNLAYANAQRDFFLAGYEKTVQTAFKDVADALARRGTIARQRTAQSHLVEAANRSYQLADAQYRAGAGSFLNSLISQRTLYSARQTQINVILTDLNNRIALYRALGADNSL</sequence>
<dbReference type="Pfam" id="PF02321">
    <property type="entry name" value="OEP"/>
    <property type="match status" value="2"/>
</dbReference>
<organism evidence="3 4">
    <name type="scientific">Enhydrobacter aerosaccus</name>
    <dbReference type="NCBI Taxonomy" id="225324"/>
    <lineage>
        <taxon>Bacteria</taxon>
        <taxon>Pseudomonadati</taxon>
        <taxon>Pseudomonadota</taxon>
        <taxon>Alphaproteobacteria</taxon>
        <taxon>Hyphomicrobiales</taxon>
        <taxon>Enhydrobacter</taxon>
    </lineage>
</organism>
<dbReference type="Gene3D" id="2.20.200.10">
    <property type="entry name" value="Outer membrane efflux proteins (OEP)"/>
    <property type="match status" value="1"/>
</dbReference>
<keyword evidence="2" id="KW-0812">Transmembrane</keyword>
<evidence type="ECO:0000256" key="1">
    <source>
        <dbReference type="ARBA" id="ARBA00007613"/>
    </source>
</evidence>
<comment type="similarity">
    <text evidence="1 2">Belongs to the outer membrane factor (OMF) (TC 1.B.17) family.</text>
</comment>
<keyword evidence="2" id="KW-0472">Membrane</keyword>
<gene>
    <name evidence="3" type="ORF">SAMN02745126_06396</name>
</gene>
<evidence type="ECO:0000313" key="3">
    <source>
        <dbReference type="EMBL" id="SKA40644.1"/>
    </source>
</evidence>
<dbReference type="InterPro" id="IPR010131">
    <property type="entry name" value="MdtP/NodT-like"/>
</dbReference>
<feature type="signal peptide" evidence="2">
    <location>
        <begin position="1"/>
        <end position="21"/>
    </location>
</feature>
<dbReference type="NCBIfam" id="TIGR01845">
    <property type="entry name" value="outer_NodT"/>
    <property type="match status" value="1"/>
</dbReference>
<evidence type="ECO:0000313" key="4">
    <source>
        <dbReference type="Proteomes" id="UP000190092"/>
    </source>
</evidence>
<proteinExistence type="inferred from homology"/>
<dbReference type="PANTHER" id="PTHR30203">
    <property type="entry name" value="OUTER MEMBRANE CATION EFFLUX PROTEIN"/>
    <property type="match status" value="1"/>
</dbReference>
<dbReference type="OrthoDB" id="9783100at2"/>
<dbReference type="GO" id="GO:0015562">
    <property type="term" value="F:efflux transmembrane transporter activity"/>
    <property type="evidence" value="ECO:0007669"/>
    <property type="project" value="InterPro"/>
</dbReference>
<keyword evidence="2" id="KW-0449">Lipoprotein</keyword>
<keyword evidence="2" id="KW-0732">Signal</keyword>